<dbReference type="PANTHER" id="PTHR43649">
    <property type="entry name" value="ARABINOSE-BINDING PROTEIN-RELATED"/>
    <property type="match status" value="1"/>
</dbReference>
<sequence>MKIKITKPKGMITKRAGKAFLFHEVCKRFKKDGAHSSIILGGFGMKRRPKMGLVLGMSLTLLLSACSGNNGGGAATNGAAATPGSEPAASAAPAETAAPEAAPPDLGGRVLKFAAWWDLKPAGNTASEKERLAKIAEVEKKYNVKIEFVNVPFEEYMPKFTATVLTGEPFADIMQMEYKSALPAALKGQLLKVDEFTSPEDDINQEKKLMVRTPAIAGQEYGFDNPGMAGSGIHYNRDLFKKLGLPDLQELYASGQWNWDKFLEIAKQATKDTDNDGKTDTYGFSGWSIDIARNFVAANGGAFVDPENKAEGFTNPNTIEAVEFVNKLYNVENVVKNKTGDRMNYEEFNTFKDGDVAMFPAPIWAVNSELPFDFGVVPFPVGPHGSDKFTFADSGSAAKFIPKGVKDPQLVYKIYEETFDIAQTEDFPGQEWLEGQYNHEEDIMMMKDNINGKGQIVLEDAYPDYPTGKFLTDILVNSQSVTASAQKYKPEAEASIGKLGN</sequence>
<dbReference type="SUPFAM" id="SSF53850">
    <property type="entry name" value="Periplasmic binding protein-like II"/>
    <property type="match status" value="1"/>
</dbReference>
<feature type="compositionally biased region" description="Low complexity" evidence="1">
    <location>
        <begin position="76"/>
        <end position="103"/>
    </location>
</feature>
<feature type="region of interest" description="Disordered" evidence="1">
    <location>
        <begin position="75"/>
        <end position="103"/>
    </location>
</feature>
<gene>
    <name evidence="2" type="ORF">B8V81_3208</name>
</gene>
<protein>
    <submittedName>
        <fullName evidence="2">N-Acetyl-D-glucosamine ABC transport system, sugar-binding protein</fullName>
    </submittedName>
</protein>
<dbReference type="Gene3D" id="3.40.190.10">
    <property type="entry name" value="Periplasmic binding protein-like II"/>
    <property type="match status" value="1"/>
</dbReference>
<evidence type="ECO:0000256" key="1">
    <source>
        <dbReference type="SAM" id="MobiDB-lite"/>
    </source>
</evidence>
<dbReference type="InterPro" id="IPR050490">
    <property type="entry name" value="Bact_solute-bd_prot1"/>
</dbReference>
<proteinExistence type="predicted"/>
<dbReference type="InterPro" id="IPR006059">
    <property type="entry name" value="SBP"/>
</dbReference>
<accession>A0A2N5N339</accession>
<dbReference type="AlphaFoldDB" id="A0A2N5N339"/>
<keyword evidence="3" id="KW-1185">Reference proteome</keyword>
<name>A0A2N5N339_9BACL</name>
<evidence type="ECO:0000313" key="2">
    <source>
        <dbReference type="EMBL" id="PLT44777.1"/>
    </source>
</evidence>
<dbReference type="Pfam" id="PF01547">
    <property type="entry name" value="SBP_bac_1"/>
    <property type="match status" value="1"/>
</dbReference>
<dbReference type="PANTHER" id="PTHR43649:SF30">
    <property type="entry name" value="ABC TRANSPORTER SUBSTRATE-BINDING PROTEIN"/>
    <property type="match status" value="1"/>
</dbReference>
<evidence type="ECO:0000313" key="3">
    <source>
        <dbReference type="Proteomes" id="UP000234789"/>
    </source>
</evidence>
<comment type="caution">
    <text evidence="2">The sequence shown here is derived from an EMBL/GenBank/DDBJ whole genome shotgun (WGS) entry which is preliminary data.</text>
</comment>
<reference evidence="2 3" key="1">
    <citation type="submission" date="2017-05" db="EMBL/GenBank/DDBJ databases">
        <title>Functional genome analysis of Paenibacillus pasadenensis strain R16: insights on endophytic life style and antifungal activity.</title>
        <authorList>
            <person name="Passera A."/>
            <person name="Marcolungo L."/>
            <person name="Casati P."/>
            <person name="Brasca M."/>
            <person name="Quaglino F."/>
            <person name="Delledonne M."/>
        </authorList>
    </citation>
    <scope>NUCLEOTIDE SEQUENCE [LARGE SCALE GENOMIC DNA]</scope>
    <source>
        <strain evidence="2 3">R16</strain>
    </source>
</reference>
<dbReference type="Proteomes" id="UP000234789">
    <property type="component" value="Unassembled WGS sequence"/>
</dbReference>
<dbReference type="EMBL" id="NFEZ01000004">
    <property type="protein sequence ID" value="PLT44777.1"/>
    <property type="molecule type" value="Genomic_DNA"/>
</dbReference>
<organism evidence="2 3">
    <name type="scientific">Paenibacillus pasadenensis</name>
    <dbReference type="NCBI Taxonomy" id="217090"/>
    <lineage>
        <taxon>Bacteria</taxon>
        <taxon>Bacillati</taxon>
        <taxon>Bacillota</taxon>
        <taxon>Bacilli</taxon>
        <taxon>Bacillales</taxon>
        <taxon>Paenibacillaceae</taxon>
        <taxon>Paenibacillus</taxon>
    </lineage>
</organism>